<evidence type="ECO:0000313" key="1">
    <source>
        <dbReference type="EMBL" id="KAK7017674.1"/>
    </source>
</evidence>
<protein>
    <submittedName>
        <fullName evidence="1">Uncharacterized protein</fullName>
    </submittedName>
</protein>
<dbReference type="Proteomes" id="UP001362999">
    <property type="component" value="Unassembled WGS sequence"/>
</dbReference>
<proteinExistence type="predicted"/>
<dbReference type="EMBL" id="JAWWNJ010000047">
    <property type="protein sequence ID" value="KAK7017674.1"/>
    <property type="molecule type" value="Genomic_DNA"/>
</dbReference>
<reference evidence="1 2" key="1">
    <citation type="journal article" date="2024" name="J Genomics">
        <title>Draft genome sequencing and assembly of Favolaschia claudopus CIRM-BRFM 2984 isolated from oak limbs.</title>
        <authorList>
            <person name="Navarro D."/>
            <person name="Drula E."/>
            <person name="Chaduli D."/>
            <person name="Cazenave R."/>
            <person name="Ahrendt S."/>
            <person name="Wang J."/>
            <person name="Lipzen A."/>
            <person name="Daum C."/>
            <person name="Barry K."/>
            <person name="Grigoriev I.V."/>
            <person name="Favel A."/>
            <person name="Rosso M.N."/>
            <person name="Martin F."/>
        </authorList>
    </citation>
    <scope>NUCLEOTIDE SEQUENCE [LARGE SCALE GENOMIC DNA]</scope>
    <source>
        <strain evidence="1 2">CIRM-BRFM 2984</strain>
    </source>
</reference>
<accession>A0AAW0AVV2</accession>
<keyword evidence="2" id="KW-1185">Reference proteome</keyword>
<dbReference type="AlphaFoldDB" id="A0AAW0AVV2"/>
<organism evidence="1 2">
    <name type="scientific">Favolaschia claudopus</name>
    <dbReference type="NCBI Taxonomy" id="2862362"/>
    <lineage>
        <taxon>Eukaryota</taxon>
        <taxon>Fungi</taxon>
        <taxon>Dikarya</taxon>
        <taxon>Basidiomycota</taxon>
        <taxon>Agaricomycotina</taxon>
        <taxon>Agaricomycetes</taxon>
        <taxon>Agaricomycetidae</taxon>
        <taxon>Agaricales</taxon>
        <taxon>Marasmiineae</taxon>
        <taxon>Mycenaceae</taxon>
        <taxon>Favolaschia</taxon>
    </lineage>
</organism>
<gene>
    <name evidence="1" type="ORF">R3P38DRAFT_2984703</name>
</gene>
<name>A0AAW0AVV2_9AGAR</name>
<evidence type="ECO:0000313" key="2">
    <source>
        <dbReference type="Proteomes" id="UP001362999"/>
    </source>
</evidence>
<comment type="caution">
    <text evidence="1">The sequence shown here is derived from an EMBL/GenBank/DDBJ whole genome shotgun (WGS) entry which is preliminary data.</text>
</comment>
<sequence length="97" mass="10195">MGDVGSGSLHPVAWCGVVCPLDLCLGSVSSWVLCSFLFSFLGYSRAIACCIIHDCCPSLLAVCIVSLPFPSLPPSYISIQSNPPPSCILSLSRASFI</sequence>